<evidence type="ECO:0008006" key="7">
    <source>
        <dbReference type="Google" id="ProtNLM"/>
    </source>
</evidence>
<dbReference type="PIRSF" id="PIRSF029958">
    <property type="entry name" value="Necrosis-inducing_protein"/>
    <property type="match status" value="1"/>
</dbReference>
<feature type="chain" id="PRO_5045791507" description="Necrosis-and ethylene-inducing protein" evidence="4">
    <location>
        <begin position="19"/>
        <end position="259"/>
    </location>
</feature>
<sequence length="259" mass="28151">MFFNTIVTALAAASCVAAAPTQKLNARASVPHDSLNPWPEAVRTGTEGDGIKRFEPTLHIAHGCQPYTAVNEAGDIRLVPVLSISPYPTNAQRSGGLQDTGSSTGGCRDTGKGQTYVRAKWHNGRFAIMYSWYFPKDHPNSGDVAGGHRHDWENIVVFIDDPAAATPTLIGASASSHSGYTKSDNPQRNGDRVMVEYFTNFPTNHELQFKTSEGADYALLDWDVMTDAAKQALQNADFGSANVPFKDGNFETKIEEAWV</sequence>
<dbReference type="PANTHER" id="PTHR33657:SF8">
    <property type="entry name" value="DOMAIN PROTEIN, PUTATIVE (AFU_ORTHOLOGUE AFUA_5G00600)-RELATED"/>
    <property type="match status" value="1"/>
</dbReference>
<name>A0ABR3SM37_9PEZI</name>
<keyword evidence="2" id="KW-0843">Virulence</keyword>
<dbReference type="InterPro" id="IPR008701">
    <property type="entry name" value="NPP1"/>
</dbReference>
<comment type="similarity">
    <text evidence="1">Belongs to the Necrosis inducing protein (NPP1) family.</text>
</comment>
<evidence type="ECO:0000256" key="3">
    <source>
        <dbReference type="SAM" id="MobiDB-lite"/>
    </source>
</evidence>
<dbReference type="EMBL" id="JAJVDC020000104">
    <property type="protein sequence ID" value="KAL1624669.1"/>
    <property type="molecule type" value="Genomic_DNA"/>
</dbReference>
<evidence type="ECO:0000256" key="2">
    <source>
        <dbReference type="ARBA" id="ARBA00023026"/>
    </source>
</evidence>
<dbReference type="PANTHER" id="PTHR33657">
    <property type="entry name" value="DOMAIN PROTEIN, PUTATIVE (AFU_ORTHOLOGUE AFUA_5G00600)-RELATED"/>
    <property type="match status" value="1"/>
</dbReference>
<feature type="signal peptide" evidence="4">
    <location>
        <begin position="1"/>
        <end position="18"/>
    </location>
</feature>
<evidence type="ECO:0000313" key="6">
    <source>
        <dbReference type="Proteomes" id="UP001521116"/>
    </source>
</evidence>
<keyword evidence="4" id="KW-0732">Signal</keyword>
<feature type="region of interest" description="Disordered" evidence="3">
    <location>
        <begin position="90"/>
        <end position="111"/>
    </location>
</feature>
<reference evidence="5 6" key="1">
    <citation type="submission" date="2024-02" db="EMBL/GenBank/DDBJ databases">
        <title>De novo assembly and annotation of 12 fungi associated with fruit tree decline syndrome in Ontario, Canada.</title>
        <authorList>
            <person name="Sulman M."/>
            <person name="Ellouze W."/>
            <person name="Ilyukhin E."/>
        </authorList>
    </citation>
    <scope>NUCLEOTIDE SEQUENCE [LARGE SCALE GENOMIC DNA]</scope>
    <source>
        <strain evidence="5 6">M1-105</strain>
    </source>
</reference>
<gene>
    <name evidence="5" type="ORF">SLS56_007732</name>
</gene>
<dbReference type="Pfam" id="PF05630">
    <property type="entry name" value="NPP1"/>
    <property type="match status" value="2"/>
</dbReference>
<dbReference type="Proteomes" id="UP001521116">
    <property type="component" value="Unassembled WGS sequence"/>
</dbReference>
<evidence type="ECO:0000256" key="4">
    <source>
        <dbReference type="SAM" id="SignalP"/>
    </source>
</evidence>
<evidence type="ECO:0000313" key="5">
    <source>
        <dbReference type="EMBL" id="KAL1624669.1"/>
    </source>
</evidence>
<accession>A0ABR3SM37</accession>
<feature type="compositionally biased region" description="Polar residues" evidence="3">
    <location>
        <begin position="90"/>
        <end position="102"/>
    </location>
</feature>
<keyword evidence="6" id="KW-1185">Reference proteome</keyword>
<proteinExistence type="inferred from homology"/>
<organism evidence="5 6">
    <name type="scientific">Neofusicoccum ribis</name>
    <dbReference type="NCBI Taxonomy" id="45134"/>
    <lineage>
        <taxon>Eukaryota</taxon>
        <taxon>Fungi</taxon>
        <taxon>Dikarya</taxon>
        <taxon>Ascomycota</taxon>
        <taxon>Pezizomycotina</taxon>
        <taxon>Dothideomycetes</taxon>
        <taxon>Dothideomycetes incertae sedis</taxon>
        <taxon>Botryosphaeriales</taxon>
        <taxon>Botryosphaeriaceae</taxon>
        <taxon>Neofusicoccum</taxon>
    </lineage>
</organism>
<evidence type="ECO:0000256" key="1">
    <source>
        <dbReference type="ARBA" id="ARBA00009520"/>
    </source>
</evidence>
<comment type="caution">
    <text evidence="5">The sequence shown here is derived from an EMBL/GenBank/DDBJ whole genome shotgun (WGS) entry which is preliminary data.</text>
</comment>
<protein>
    <recommendedName>
        <fullName evidence="7">Necrosis-and ethylene-inducing protein</fullName>
    </recommendedName>
</protein>